<accession>A0A5C4TF13</accession>
<proteinExistence type="predicted"/>
<evidence type="ECO:0000313" key="1">
    <source>
        <dbReference type="EMBL" id="TNJ67246.1"/>
    </source>
</evidence>
<organism evidence="1 2">
    <name type="scientific">Paenibacillus hemerocallicola</name>
    <dbReference type="NCBI Taxonomy" id="1172614"/>
    <lineage>
        <taxon>Bacteria</taxon>
        <taxon>Bacillati</taxon>
        <taxon>Bacillota</taxon>
        <taxon>Bacilli</taxon>
        <taxon>Bacillales</taxon>
        <taxon>Paenibacillaceae</taxon>
        <taxon>Paenibacillus</taxon>
    </lineage>
</organism>
<evidence type="ECO:0000313" key="2">
    <source>
        <dbReference type="Proteomes" id="UP000307943"/>
    </source>
</evidence>
<sequence length="110" mass="12874">MWDRPSGSTRFRYKEPVEAAYELVEEVLKPFAAQLNKYRKLGMLVQTKKVGLGLAKGIIKFSRESETEFREFAPDDALEWLGGLVMEWETECTDEIEKQCIRDIKKLFHE</sequence>
<name>A0A5C4TF13_9BACL</name>
<dbReference type="EMBL" id="VDCQ01000006">
    <property type="protein sequence ID" value="TNJ67246.1"/>
    <property type="molecule type" value="Genomic_DNA"/>
</dbReference>
<dbReference type="AlphaFoldDB" id="A0A5C4TF13"/>
<gene>
    <name evidence="1" type="ORF">FE784_06810</name>
</gene>
<protein>
    <submittedName>
        <fullName evidence="1">Uncharacterized protein</fullName>
    </submittedName>
</protein>
<keyword evidence="2" id="KW-1185">Reference proteome</keyword>
<dbReference type="Proteomes" id="UP000307943">
    <property type="component" value="Unassembled WGS sequence"/>
</dbReference>
<comment type="caution">
    <text evidence="1">The sequence shown here is derived from an EMBL/GenBank/DDBJ whole genome shotgun (WGS) entry which is preliminary data.</text>
</comment>
<dbReference type="OrthoDB" id="9922206at2"/>
<dbReference type="RefSeq" id="WP_139601381.1">
    <property type="nucleotide sequence ID" value="NZ_VDCQ01000006.1"/>
</dbReference>
<reference evidence="1 2" key="1">
    <citation type="submission" date="2019-05" db="EMBL/GenBank/DDBJ databases">
        <title>We sequenced the genome of Paenibacillus hemerocallicola KCTC 33185 for further insight into its adaptation and study the phylogeny of Paenibacillus.</title>
        <authorList>
            <person name="Narsing Rao M.P."/>
        </authorList>
    </citation>
    <scope>NUCLEOTIDE SEQUENCE [LARGE SCALE GENOMIC DNA]</scope>
    <source>
        <strain evidence="1 2">KCTC 33185</strain>
    </source>
</reference>